<organism evidence="2 3">
    <name type="scientific">Blautia hominis</name>
    <dbReference type="NCBI Taxonomy" id="2025493"/>
    <lineage>
        <taxon>Bacteria</taxon>
        <taxon>Bacillati</taxon>
        <taxon>Bacillota</taxon>
        <taxon>Clostridia</taxon>
        <taxon>Lachnospirales</taxon>
        <taxon>Lachnospiraceae</taxon>
        <taxon>Blautia</taxon>
    </lineage>
</organism>
<dbReference type="GO" id="GO:0016787">
    <property type="term" value="F:hydrolase activity"/>
    <property type="evidence" value="ECO:0007669"/>
    <property type="project" value="UniProtKB-KW"/>
</dbReference>
<evidence type="ECO:0000259" key="1">
    <source>
        <dbReference type="Pfam" id="PF07687"/>
    </source>
</evidence>
<dbReference type="InterPro" id="IPR052030">
    <property type="entry name" value="Peptidase_M20/M20A_hydrolases"/>
</dbReference>
<dbReference type="SUPFAM" id="SSF55031">
    <property type="entry name" value="Bacterial exopeptidase dimerisation domain"/>
    <property type="match status" value="1"/>
</dbReference>
<proteinExistence type="predicted"/>
<comment type="caution">
    <text evidence="2">The sequence shown here is derived from an EMBL/GenBank/DDBJ whole genome shotgun (WGS) entry which is preliminary data.</text>
</comment>
<protein>
    <submittedName>
        <fullName evidence="2">p-aminobenzoyl-glutamate hydrolase subunit AbgB</fullName>
    </submittedName>
</protein>
<dbReference type="EMBL" id="BAABYW010000001">
    <property type="protein sequence ID" value="GAA6406481.1"/>
    <property type="molecule type" value="Genomic_DNA"/>
</dbReference>
<dbReference type="InterPro" id="IPR017439">
    <property type="entry name" value="Amidohydrolase"/>
</dbReference>
<evidence type="ECO:0000313" key="2">
    <source>
        <dbReference type="EMBL" id="GAA6406481.1"/>
    </source>
</evidence>
<sequence>MLNTEEIKRLVENHRPELIQAADRIWEFAEERFSEFRSCSLQMDILKNHGFAVSSPCSTLPTAFMARYGSGHPVIGFLGEYDALPGLFWPADSIHPPTEASASTGAKSCGHGCGHNLLGTGALGAALAAKDYMDLKKTGGTIIYYGCPAEENAAGKAFMIEAGFFEGTDICLSWHPHFKSGLFNDALANCRVSYRFQGTSAHAAQSPHMGRSALDACELMNVGVNYLREHMIDEARVHYAYLNSGGTAPNIIPAEAEVFYAIRAPRTEQAVALKERVNNIARGAALMTDTTVEIDEKCIYESFLPNQTLDDLVLKYLDRFLPLSYTDEEMCYAARFVPFGNLPDTPDPIDTVPDFSLHRKTSISTDAGNVSQRIPSSAFMVNCYANGSPLHHWSVTAQGRSSIAHKGMLAAAGILASCACEILLYPSVAVQAKQELLRLQDKKRDEKT</sequence>
<dbReference type="PANTHER" id="PTHR30575:SF0">
    <property type="entry name" value="XAA-ARG DIPEPTIDASE"/>
    <property type="match status" value="1"/>
</dbReference>
<dbReference type="RefSeq" id="WP_390403416.1">
    <property type="nucleotide sequence ID" value="NZ_BAABYW010000001.1"/>
</dbReference>
<dbReference type="SUPFAM" id="SSF53187">
    <property type="entry name" value="Zn-dependent exopeptidases"/>
    <property type="match status" value="1"/>
</dbReference>
<dbReference type="InterPro" id="IPR036264">
    <property type="entry name" value="Bact_exopeptidase_dim_dom"/>
</dbReference>
<dbReference type="Gene3D" id="3.30.70.360">
    <property type="match status" value="1"/>
</dbReference>
<dbReference type="InterPro" id="IPR017145">
    <property type="entry name" value="Aminobenzoyl-glu_utiliz_pB"/>
</dbReference>
<dbReference type="InterPro" id="IPR011650">
    <property type="entry name" value="Peptidase_M20_dimer"/>
</dbReference>
<dbReference type="Proteomes" id="UP001600943">
    <property type="component" value="Unassembled WGS sequence"/>
</dbReference>
<keyword evidence="3" id="KW-1185">Reference proteome</keyword>
<dbReference type="PIRSF" id="PIRSF037227">
    <property type="entry name" value="Aminobenzoyl-glu_utiliz_pB"/>
    <property type="match status" value="1"/>
</dbReference>
<dbReference type="Gene3D" id="3.40.630.10">
    <property type="entry name" value="Zn peptidases"/>
    <property type="match status" value="1"/>
</dbReference>
<reference evidence="2 3" key="1">
    <citation type="submission" date="2024-04" db="EMBL/GenBank/DDBJ databases">
        <title>Defined microbial consortia suppress multidrug-resistant proinflammatory Enterobacteriaceae via ecological control.</title>
        <authorList>
            <person name="Furuichi M."/>
            <person name="Kawaguchi T."/>
            <person name="Pust M."/>
            <person name="Yasuma K."/>
            <person name="Plichta D."/>
            <person name="Hasegawa N."/>
            <person name="Ohya T."/>
            <person name="Bhattarai S."/>
            <person name="Sasajima S."/>
            <person name="Aoto Y."/>
            <person name="Tuganbaev T."/>
            <person name="Yaginuma M."/>
            <person name="Ueda M."/>
            <person name="Okahashi N."/>
            <person name="Amafuji K."/>
            <person name="Kiridooshi Y."/>
            <person name="Sugita K."/>
            <person name="Strazar M."/>
            <person name="Skelly A."/>
            <person name="Suda W."/>
            <person name="Hattori M."/>
            <person name="Nakamoto N."/>
            <person name="Caballero S."/>
            <person name="Norman J."/>
            <person name="Olle B."/>
            <person name="Tanoue T."/>
            <person name="Arita M."/>
            <person name="Bucci V."/>
            <person name="Atarashi K."/>
            <person name="Xavier R."/>
            <person name="Honda K."/>
        </authorList>
    </citation>
    <scope>NUCLEOTIDE SEQUENCE [LARGE SCALE GENOMIC DNA]</scope>
    <source>
        <strain evidence="3">k04-0078-D8-1</strain>
    </source>
</reference>
<accession>A0ABQ0B4W1</accession>
<gene>
    <name evidence="2" type="primary">abgB</name>
    <name evidence="2" type="ORF">K040078D81_05980</name>
</gene>
<dbReference type="NCBIfam" id="TIGR01891">
    <property type="entry name" value="amidohydrolases"/>
    <property type="match status" value="1"/>
</dbReference>
<feature type="domain" description="Peptidase M20 dimerisation" evidence="1">
    <location>
        <begin position="195"/>
        <end position="282"/>
    </location>
</feature>
<keyword evidence="2" id="KW-0378">Hydrolase</keyword>
<name>A0ABQ0B4W1_9FIRM</name>
<evidence type="ECO:0000313" key="3">
    <source>
        <dbReference type="Proteomes" id="UP001600943"/>
    </source>
</evidence>
<dbReference type="Pfam" id="PF07687">
    <property type="entry name" value="M20_dimer"/>
    <property type="match status" value="1"/>
</dbReference>
<dbReference type="PANTHER" id="PTHR30575">
    <property type="entry name" value="PEPTIDASE M20"/>
    <property type="match status" value="1"/>
</dbReference>